<proteinExistence type="predicted"/>
<dbReference type="RefSeq" id="WP_059435403.1">
    <property type="nucleotide sequence ID" value="NZ_FAVB01000005.1"/>
</dbReference>
<dbReference type="Proteomes" id="UP000052237">
    <property type="component" value="Unassembled WGS sequence"/>
</dbReference>
<keyword evidence="3" id="KW-1185">Reference proteome</keyword>
<protein>
    <submittedName>
        <fullName evidence="2">Toprim domain</fullName>
    </submittedName>
</protein>
<reference evidence="2 3" key="1">
    <citation type="submission" date="2015-11" db="EMBL/GenBank/DDBJ databases">
        <authorList>
            <consortium name="Pathogen Informatics"/>
        </authorList>
    </citation>
    <scope>NUCLEOTIDE SEQUENCE [LARGE SCALE GENOMIC DNA]</scope>
    <source>
        <strain evidence="2 3">006A-0059</strain>
    </source>
</reference>
<feature type="domain" description="DUF3991" evidence="1">
    <location>
        <begin position="132"/>
        <end position="221"/>
    </location>
</feature>
<accession>A0A0S4SRK6</accession>
<name>A0A0S4SRK6_CAMHY</name>
<dbReference type="Pfam" id="PF13155">
    <property type="entry name" value="Toprim_2"/>
    <property type="match status" value="1"/>
</dbReference>
<comment type="caution">
    <text evidence="2">The sequence shown here is derived from an EMBL/GenBank/DDBJ whole genome shotgun (WGS) entry which is preliminary data.</text>
</comment>
<dbReference type="CDD" id="cd00188">
    <property type="entry name" value="TOPRIM"/>
    <property type="match status" value="1"/>
</dbReference>
<organism evidence="2 3">
    <name type="scientific">Campylobacter hyointestinalis subsp. hyointestinalis</name>
    <dbReference type="NCBI Taxonomy" id="91352"/>
    <lineage>
        <taxon>Bacteria</taxon>
        <taxon>Pseudomonadati</taxon>
        <taxon>Campylobacterota</taxon>
        <taxon>Epsilonproteobacteria</taxon>
        <taxon>Campylobacterales</taxon>
        <taxon>Campylobacteraceae</taxon>
        <taxon>Campylobacter</taxon>
    </lineage>
</organism>
<dbReference type="Pfam" id="PF13154">
    <property type="entry name" value="DUF3991"/>
    <property type="match status" value="1"/>
</dbReference>
<sequence>MDENIKIVNDIKDIKKLPLDIILINNGYYYDREKSSQNYKVVKNDNGDKVIISMATSGDYLYFNPNNDSDKGNIYSFCKNRGVSIKDLIDENKINDIKELQNNTKKIINQDKSNNEIVEKFKKLDKIDKNSFLTDKRKISSELLANFSSLKQDDKFKNAVVPTYTLDVVKTNDGNREFLKQTGTISYLSKPLTHDPQGKPYDKPIKQLCNGTKGVEILKADGAYKSPKDFKKIVICESMIDTLSYCEMKGADLKETLLCSSNGQISVSQKEVIKALVKLAPNAEVVLGFDNDERGKEFGKVLQEIVPNASRTMPVLKDFNDDLVVGKTLGLNIKNISKDGILKPLEEFKGKVEYLSKKYDFLEPYAKNERVKELFGLNLKNIREIEAKVKSLKGMRESYKRLELVSKKIEKDYSRAI</sequence>
<dbReference type="AlphaFoldDB" id="A0A0S4SRK6"/>
<evidence type="ECO:0000313" key="3">
    <source>
        <dbReference type="Proteomes" id="UP000052237"/>
    </source>
</evidence>
<dbReference type="Gene3D" id="3.40.1360.10">
    <property type="match status" value="1"/>
</dbReference>
<evidence type="ECO:0000313" key="2">
    <source>
        <dbReference type="EMBL" id="CUU88289.1"/>
    </source>
</evidence>
<evidence type="ECO:0000259" key="1">
    <source>
        <dbReference type="Pfam" id="PF13154"/>
    </source>
</evidence>
<gene>
    <name evidence="2" type="ORF">ERS686654_01867</name>
</gene>
<dbReference type="EMBL" id="FAVB01000005">
    <property type="protein sequence ID" value="CUU88289.1"/>
    <property type="molecule type" value="Genomic_DNA"/>
</dbReference>
<dbReference type="InterPro" id="IPR025054">
    <property type="entry name" value="DUF3991"/>
</dbReference>